<dbReference type="RefSeq" id="WP_149888985.1">
    <property type="nucleotide sequence ID" value="NZ_CATXDL010000077.1"/>
</dbReference>
<sequence>MTGTIVAQLFVVLTLVLMIIGKTPMYVTAVVGSTLAALFAGIPLFGSAPVTIKSLLIGGLNPVLIDMGGILLFIGIMQSTGFLHVIIGDIIRAGNYLGGGPGIITAAAAVAGGIGMMVGFTQAAITGVVAGPAAIKLGVDKNEAAGALQHANILGCGAGFSHPTVVGILAVAGIGYGMVNLWGLVIAAAVMGIAYVRMQAHARKEGFTSKLTPEEINTILEKFNHEKTTTIPSWKAFLPFLILIVAASSGAPIFIVCFFCALLTALLARRNLQQSQKEMIDGVKMIAVPFIATIVFLFMSGVIKNTGFVDTMASFFEPLLKYSPELLMFIVSILTGIITQSLAASAAIILPFLTVVLGAGGDPMASSVAAIAGANIGQYYLTGGPVSGLNTVIPVVPGSDLVKANLFQRPDYLFGFAVAGCIVVALSFF</sequence>
<evidence type="ECO:0000313" key="2">
    <source>
        <dbReference type="Proteomes" id="UP000462362"/>
    </source>
</evidence>
<dbReference type="AlphaFoldDB" id="A0A6I3S3K1"/>
<accession>A0A6I3S3K1</accession>
<reference evidence="1 2" key="1">
    <citation type="journal article" date="2019" name="Nat. Med.">
        <title>A library of human gut bacterial isolates paired with longitudinal multiomics data enables mechanistic microbiome research.</title>
        <authorList>
            <person name="Poyet M."/>
            <person name="Groussin M."/>
            <person name="Gibbons S.M."/>
            <person name="Avila-Pacheco J."/>
            <person name="Jiang X."/>
            <person name="Kearney S.M."/>
            <person name="Perrotta A.R."/>
            <person name="Berdy B."/>
            <person name="Zhao S."/>
            <person name="Lieberman T.D."/>
            <person name="Swanson P.K."/>
            <person name="Smith M."/>
            <person name="Roesemann S."/>
            <person name="Alexander J.E."/>
            <person name="Rich S.A."/>
            <person name="Livny J."/>
            <person name="Vlamakis H."/>
            <person name="Clish C."/>
            <person name="Bullock K."/>
            <person name="Deik A."/>
            <person name="Scott J."/>
            <person name="Pierce K.A."/>
            <person name="Xavier R.J."/>
            <person name="Alm E.J."/>
        </authorList>
    </citation>
    <scope>NUCLEOTIDE SEQUENCE [LARGE SCALE GENOMIC DNA]</scope>
    <source>
        <strain evidence="1 2">BIOML-A2</strain>
    </source>
</reference>
<name>A0A6I3S3K1_9BURK</name>
<gene>
    <name evidence="1" type="ORF">GMD42_11870</name>
</gene>
<comment type="caution">
    <text evidence="1">The sequence shown here is derived from an EMBL/GenBank/DDBJ whole genome shotgun (WGS) entry which is preliminary data.</text>
</comment>
<dbReference type="EMBL" id="WNCL01000058">
    <property type="protein sequence ID" value="MTU44285.1"/>
    <property type="molecule type" value="Genomic_DNA"/>
</dbReference>
<organism evidence="1 2">
    <name type="scientific">Parasutterella excrementihominis</name>
    <dbReference type="NCBI Taxonomy" id="487175"/>
    <lineage>
        <taxon>Bacteria</taxon>
        <taxon>Pseudomonadati</taxon>
        <taxon>Pseudomonadota</taxon>
        <taxon>Betaproteobacteria</taxon>
        <taxon>Burkholderiales</taxon>
        <taxon>Sutterellaceae</taxon>
        <taxon>Parasutterella</taxon>
    </lineage>
</organism>
<proteinExistence type="predicted"/>
<evidence type="ECO:0000313" key="1">
    <source>
        <dbReference type="EMBL" id="MTU44285.1"/>
    </source>
</evidence>
<dbReference type="Proteomes" id="UP000462362">
    <property type="component" value="Unassembled WGS sequence"/>
</dbReference>
<protein>
    <submittedName>
        <fullName evidence="1">Citrate transporter</fullName>
    </submittedName>
</protein>